<feature type="region of interest" description="Disordered" evidence="1">
    <location>
        <begin position="1"/>
        <end position="76"/>
    </location>
</feature>
<keyword evidence="3" id="KW-1185">Reference proteome</keyword>
<organism evidence="2 3">
    <name type="scientific">Paraphaeosphaeria minitans</name>
    <dbReference type="NCBI Taxonomy" id="565426"/>
    <lineage>
        <taxon>Eukaryota</taxon>
        <taxon>Fungi</taxon>
        <taxon>Dikarya</taxon>
        <taxon>Ascomycota</taxon>
        <taxon>Pezizomycotina</taxon>
        <taxon>Dothideomycetes</taxon>
        <taxon>Pleosporomycetidae</taxon>
        <taxon>Pleosporales</taxon>
        <taxon>Massarineae</taxon>
        <taxon>Didymosphaeriaceae</taxon>
        <taxon>Paraphaeosphaeria</taxon>
    </lineage>
</organism>
<sequence>MAYGKKKVAFERKKRTPRSASPRVPPVPSSPARSWSSASSSLAFTETKPRAKPGDTLSDSVSRPMPATKPVRFSLSREEDISVEELHDVATSTDLDSVWHTPAASQFTRQSLARIPESPSSTSSHSDDSLGGVGVGSVPASLMCEGSLFVPEKESFEQRARCRSRQPPSADIGSLHSTSGTMPIGPLSRTSSYSPSVAYGSRRPGPPRAPLATVMESYSSIDIKPSFLHRQPSLAAQAARQARDAKLSSTLGRHASSSKPVPRTSALRREHRPAPRFPPIQHEPPNPREHGTVVQHGFPGVKPKEEPVLCPKKDEVEEWKKYRGSLDELKERHHVNVEWEGKGKWWGGASRCI</sequence>
<feature type="compositionally biased region" description="Polar residues" evidence="1">
    <location>
        <begin position="247"/>
        <end position="259"/>
    </location>
</feature>
<feature type="region of interest" description="Disordered" evidence="1">
    <location>
        <begin position="155"/>
        <end position="208"/>
    </location>
</feature>
<protein>
    <submittedName>
        <fullName evidence="2">Uncharacterized protein</fullName>
    </submittedName>
</protein>
<dbReference type="Proteomes" id="UP000756921">
    <property type="component" value="Unassembled WGS sequence"/>
</dbReference>
<dbReference type="EMBL" id="WJXW01000014">
    <property type="protein sequence ID" value="KAF9730467.1"/>
    <property type="molecule type" value="Genomic_DNA"/>
</dbReference>
<comment type="caution">
    <text evidence="2">The sequence shown here is derived from an EMBL/GenBank/DDBJ whole genome shotgun (WGS) entry which is preliminary data.</text>
</comment>
<evidence type="ECO:0000256" key="1">
    <source>
        <dbReference type="SAM" id="MobiDB-lite"/>
    </source>
</evidence>
<reference evidence="2" key="1">
    <citation type="journal article" date="2020" name="Mol. Plant Microbe Interact.">
        <title>Genome Sequence of the Biocontrol Agent Coniothyrium minitans strain Conio (IMI 134523).</title>
        <authorList>
            <person name="Patel D."/>
            <person name="Shittu T.A."/>
            <person name="Baroncelli R."/>
            <person name="Muthumeenakshi S."/>
            <person name="Osborne T.H."/>
            <person name="Janganan T.K."/>
            <person name="Sreenivasaprasad S."/>
        </authorList>
    </citation>
    <scope>NUCLEOTIDE SEQUENCE</scope>
    <source>
        <strain evidence="2">Conio</strain>
    </source>
</reference>
<accession>A0A9P6G7S7</accession>
<feature type="compositionally biased region" description="Low complexity" evidence="1">
    <location>
        <begin position="30"/>
        <end position="41"/>
    </location>
</feature>
<evidence type="ECO:0000313" key="2">
    <source>
        <dbReference type="EMBL" id="KAF9730467.1"/>
    </source>
</evidence>
<feature type="compositionally biased region" description="Basic residues" evidence="1">
    <location>
        <begin position="1"/>
        <end position="17"/>
    </location>
</feature>
<feature type="compositionally biased region" description="Pro residues" evidence="1">
    <location>
        <begin position="275"/>
        <end position="284"/>
    </location>
</feature>
<evidence type="ECO:0000313" key="3">
    <source>
        <dbReference type="Proteomes" id="UP000756921"/>
    </source>
</evidence>
<feature type="region of interest" description="Disordered" evidence="1">
    <location>
        <begin position="234"/>
        <end position="307"/>
    </location>
</feature>
<feature type="region of interest" description="Disordered" evidence="1">
    <location>
        <begin position="109"/>
        <end position="134"/>
    </location>
</feature>
<dbReference type="AlphaFoldDB" id="A0A9P6G7S7"/>
<dbReference type="OrthoDB" id="3787404at2759"/>
<proteinExistence type="predicted"/>
<gene>
    <name evidence="2" type="ORF">PMIN01_11336</name>
</gene>
<name>A0A9P6G7S7_9PLEO</name>